<keyword evidence="3" id="KW-0653">Protein transport</keyword>
<proteinExistence type="inferred from homology"/>
<keyword evidence="2" id="KW-0813">Transport</keyword>
<comment type="caution">
    <text evidence="4">The sequence shown here is derived from an EMBL/GenBank/DDBJ whole genome shotgun (WGS) entry which is preliminary data.</text>
</comment>
<dbReference type="Proteomes" id="UP001281761">
    <property type="component" value="Unassembled WGS sequence"/>
</dbReference>
<keyword evidence="5" id="KW-1185">Reference proteome</keyword>
<evidence type="ECO:0000313" key="4">
    <source>
        <dbReference type="EMBL" id="KAK2957183.1"/>
    </source>
</evidence>
<name>A0ABQ9Y0B4_9EUKA</name>
<dbReference type="Gene3D" id="1.25.10.10">
    <property type="entry name" value="Leucine-rich Repeat Variant"/>
    <property type="match status" value="1"/>
</dbReference>
<dbReference type="InterPro" id="IPR000225">
    <property type="entry name" value="Armadillo"/>
</dbReference>
<protein>
    <submittedName>
        <fullName evidence="4">Importin subunit alpha-4</fullName>
    </submittedName>
</protein>
<dbReference type="EMBL" id="JARBJD010000048">
    <property type="protein sequence ID" value="KAK2957183.1"/>
    <property type="molecule type" value="Genomic_DNA"/>
</dbReference>
<organism evidence="4 5">
    <name type="scientific">Blattamonas nauphoetae</name>
    <dbReference type="NCBI Taxonomy" id="2049346"/>
    <lineage>
        <taxon>Eukaryota</taxon>
        <taxon>Metamonada</taxon>
        <taxon>Preaxostyla</taxon>
        <taxon>Oxymonadida</taxon>
        <taxon>Blattamonas</taxon>
    </lineage>
</organism>
<sequence length="514" mass="57739">MDSMTASLRSDAREAYRMTQMTEEFADIPSLRDDTSHPFSLRKGRRDHISAIQTEQTMSYSSNQQSQDTLQLLSKIPDLYSENEQTLTSTLYFIRSKTQGSHLANLDLLVQNNILPPLHKVLCLDHLPSAQHNALWIITNICYNSKERSETVAYSSCMGKVFELLKSQDLKLAEQAAWLIGNIFDSAPEVKLLFRDVPIIADIIDLLSTREFKLAPFSNIIWALSRIARREPQDPSIALDEEEARRLQQEENLLVSSMVTITPYLCQHDERFLESTLDCLISITDFSDKALMCLSNGQHVQQLVELTSNDHPNIVVKSVHLLGSLAAGTMQMTEMVIQNGAIERMAVLLGRHHNKLTQKICWTFSNISNGTENQIGSLFTTSAITSLLAHLSTFDNVSSQWAARTFLAISQLSRMRSMELMGIGAAPALLGLLSVNSAETVDITLMTIWNLLAIGNLQTRRVDQNGMQKNPVRDKFEMANAQEVIEAFLDSPNQSIRLHAQQIINTHFSPTSYL</sequence>
<dbReference type="PANTHER" id="PTHR23316">
    <property type="entry name" value="IMPORTIN ALPHA"/>
    <property type="match status" value="1"/>
</dbReference>
<evidence type="ECO:0000256" key="1">
    <source>
        <dbReference type="ARBA" id="ARBA00010394"/>
    </source>
</evidence>
<gene>
    <name evidence="4" type="ORF">BLNAU_7777</name>
</gene>
<evidence type="ECO:0000313" key="5">
    <source>
        <dbReference type="Proteomes" id="UP001281761"/>
    </source>
</evidence>
<comment type="similarity">
    <text evidence="1">Belongs to the importin alpha family.</text>
</comment>
<dbReference type="InterPro" id="IPR011989">
    <property type="entry name" value="ARM-like"/>
</dbReference>
<evidence type="ECO:0000256" key="2">
    <source>
        <dbReference type="ARBA" id="ARBA00022448"/>
    </source>
</evidence>
<accession>A0ABQ9Y0B4</accession>
<reference evidence="4 5" key="1">
    <citation type="journal article" date="2022" name="bioRxiv">
        <title>Genomics of Preaxostyla Flagellates Illuminates Evolutionary Transitions and the Path Towards Mitochondrial Loss.</title>
        <authorList>
            <person name="Novak L.V.F."/>
            <person name="Treitli S.C."/>
            <person name="Pyrih J."/>
            <person name="Halakuc P."/>
            <person name="Pipaliya S.V."/>
            <person name="Vacek V."/>
            <person name="Brzon O."/>
            <person name="Soukal P."/>
            <person name="Eme L."/>
            <person name="Dacks J.B."/>
            <person name="Karnkowska A."/>
            <person name="Elias M."/>
            <person name="Hampl V."/>
        </authorList>
    </citation>
    <scope>NUCLEOTIDE SEQUENCE [LARGE SCALE GENOMIC DNA]</scope>
    <source>
        <strain evidence="4">NAU3</strain>
        <tissue evidence="4">Gut</tissue>
    </source>
</reference>
<dbReference type="InterPro" id="IPR016024">
    <property type="entry name" value="ARM-type_fold"/>
</dbReference>
<dbReference type="SUPFAM" id="SSF48371">
    <property type="entry name" value="ARM repeat"/>
    <property type="match status" value="1"/>
</dbReference>
<dbReference type="SMART" id="SM00185">
    <property type="entry name" value="ARM"/>
    <property type="match status" value="6"/>
</dbReference>
<evidence type="ECO:0000256" key="3">
    <source>
        <dbReference type="ARBA" id="ARBA00022927"/>
    </source>
</evidence>